<reference evidence="2" key="1">
    <citation type="submission" date="2022-07" db="EMBL/GenBank/DDBJ databases">
        <title>Sphingomonas sp. nov., a novel bacterium isolated from the north slope of the Mount Everest.</title>
        <authorList>
            <person name="Cui X."/>
            <person name="Liu Y."/>
        </authorList>
    </citation>
    <scope>NUCLEOTIDE SEQUENCE</scope>
    <source>
        <strain evidence="2">S5-59</strain>
    </source>
</reference>
<dbReference type="InterPro" id="IPR029058">
    <property type="entry name" value="AB_hydrolase_fold"/>
</dbReference>
<evidence type="ECO:0000259" key="1">
    <source>
        <dbReference type="Pfam" id="PF00561"/>
    </source>
</evidence>
<keyword evidence="3" id="KW-1185">Reference proteome</keyword>
<evidence type="ECO:0000313" key="3">
    <source>
        <dbReference type="Proteomes" id="UP001058533"/>
    </source>
</evidence>
<dbReference type="PANTHER" id="PTHR46438:SF11">
    <property type="entry name" value="LIPASE-RELATED"/>
    <property type="match status" value="1"/>
</dbReference>
<organism evidence="2 3">
    <name type="scientific">Sphingomonas qomolangmaensis</name>
    <dbReference type="NCBI Taxonomy" id="2918765"/>
    <lineage>
        <taxon>Bacteria</taxon>
        <taxon>Pseudomonadati</taxon>
        <taxon>Pseudomonadota</taxon>
        <taxon>Alphaproteobacteria</taxon>
        <taxon>Sphingomonadales</taxon>
        <taxon>Sphingomonadaceae</taxon>
        <taxon>Sphingomonas</taxon>
    </lineage>
</organism>
<protein>
    <submittedName>
        <fullName evidence="2">Alpha/beta fold hydrolase</fullName>
    </submittedName>
</protein>
<keyword evidence="2" id="KW-0378">Hydrolase</keyword>
<dbReference type="Pfam" id="PF00561">
    <property type="entry name" value="Abhydrolase_1"/>
    <property type="match status" value="1"/>
</dbReference>
<dbReference type="PRINTS" id="PR00412">
    <property type="entry name" value="EPOXHYDRLASE"/>
</dbReference>
<dbReference type="InterPro" id="IPR000639">
    <property type="entry name" value="Epox_hydrolase-like"/>
</dbReference>
<dbReference type="Proteomes" id="UP001058533">
    <property type="component" value="Chromosome"/>
</dbReference>
<feature type="domain" description="AB hydrolase-1" evidence="1">
    <location>
        <begin position="37"/>
        <end position="275"/>
    </location>
</feature>
<name>A0ABY5L9C3_9SPHN</name>
<dbReference type="InterPro" id="IPR000073">
    <property type="entry name" value="AB_hydrolase_1"/>
</dbReference>
<dbReference type="RefSeq" id="WP_256506891.1">
    <property type="nucleotide sequence ID" value="NZ_CP101740.1"/>
</dbReference>
<dbReference type="SUPFAM" id="SSF53474">
    <property type="entry name" value="alpha/beta-Hydrolases"/>
    <property type="match status" value="1"/>
</dbReference>
<evidence type="ECO:0000313" key="2">
    <source>
        <dbReference type="EMBL" id="UUL83047.1"/>
    </source>
</evidence>
<accession>A0ABY5L9C3</accession>
<gene>
    <name evidence="2" type="ORF">NMP03_02090</name>
</gene>
<sequence>MTLRFEVEGRDWPNRAASRFVAVGRIRWHVQVMGQGPALLLLHGTGAATHSWRDVAPLLANDFTVIAPDLPGHGFTSGRPIGGLAMPAMAGAVGDLLDAMGERPDIVVGHSAGAAIAVRMALDSRVAPQAIVGLNPALLPFPGLAAKLFPTLAKLLFVNPFAPHIFAQIARGSGEVGRFLARSTGSTIDAAGVEYYARLFRDPGHIGGAIAMMAEWDLDSFAARLPELGVPLLLIHGDRDAAIPAKAATDAAARVPGAAVEIVSGVGHLAHEERPADIAARILAFARQAEGVR</sequence>
<dbReference type="InterPro" id="IPR017497">
    <property type="entry name" value="BchO"/>
</dbReference>
<proteinExistence type="predicted"/>
<dbReference type="EMBL" id="CP101740">
    <property type="protein sequence ID" value="UUL83047.1"/>
    <property type="molecule type" value="Genomic_DNA"/>
</dbReference>
<dbReference type="PANTHER" id="PTHR46438">
    <property type="entry name" value="ALPHA/BETA-HYDROLASES SUPERFAMILY PROTEIN"/>
    <property type="match status" value="1"/>
</dbReference>
<dbReference type="GO" id="GO:0016787">
    <property type="term" value="F:hydrolase activity"/>
    <property type="evidence" value="ECO:0007669"/>
    <property type="project" value="UniProtKB-KW"/>
</dbReference>
<dbReference type="PRINTS" id="PR00111">
    <property type="entry name" value="ABHYDROLASE"/>
</dbReference>
<dbReference type="Gene3D" id="3.40.50.1820">
    <property type="entry name" value="alpha/beta hydrolase"/>
    <property type="match status" value="1"/>
</dbReference>
<dbReference type="NCBIfam" id="TIGR03056">
    <property type="entry name" value="bchO_mg_che_rel"/>
    <property type="match status" value="1"/>
</dbReference>